<gene>
    <name evidence="4" type="ORF">M569_10991</name>
</gene>
<dbReference type="InterPro" id="IPR035595">
    <property type="entry name" value="UDP_glycos_trans_CS"/>
</dbReference>
<sequence>NRCMKWLDQREANSVIYACLGSLGRISPLQFRELASGLELSGRPFVVVVKGVELMPEIEEWIESDGVEERTKDRGLFIRGWAPQVLILSHPSIAGFVTHCGWNSTLEGICAGVPMATWPLFGEQFLNEKLVVQILRIGVPVGAKEVVHLGEVEKSKTNVNREMIKDAIEKVMEEGGEGKERRRRVEELKRAAKIAVEAGGSSHRNVSLLIQEIEDLMKTK</sequence>
<feature type="non-terminal residue" evidence="4">
    <location>
        <position position="1"/>
    </location>
</feature>
<proteinExistence type="inferred from homology"/>
<dbReference type="GO" id="GO:0035251">
    <property type="term" value="F:UDP-glucosyltransferase activity"/>
    <property type="evidence" value="ECO:0007669"/>
    <property type="project" value="TreeGrafter"/>
</dbReference>
<evidence type="ECO:0000256" key="2">
    <source>
        <dbReference type="ARBA" id="ARBA00022679"/>
    </source>
</evidence>
<keyword evidence="3" id="KW-0328">Glycosyltransferase</keyword>
<dbReference type="OrthoDB" id="5835829at2759"/>
<keyword evidence="2 3" id="KW-0808">Transferase</keyword>
<accession>S8CA47</accession>
<dbReference type="PROSITE" id="PS00375">
    <property type="entry name" value="UDPGT"/>
    <property type="match status" value="1"/>
</dbReference>
<comment type="similarity">
    <text evidence="1 3">Belongs to the UDP-glycosyltransferase family.</text>
</comment>
<dbReference type="Pfam" id="PF00201">
    <property type="entry name" value="UDPGT"/>
    <property type="match status" value="1"/>
</dbReference>
<feature type="non-terminal residue" evidence="4">
    <location>
        <position position="220"/>
    </location>
</feature>
<dbReference type="FunFam" id="3.40.50.2000:FF:000047">
    <property type="entry name" value="Glycosyltransferase"/>
    <property type="match status" value="1"/>
</dbReference>
<dbReference type="SUPFAM" id="SSF53756">
    <property type="entry name" value="UDP-Glycosyltransferase/glycogen phosphorylase"/>
    <property type="match status" value="1"/>
</dbReference>
<protein>
    <submittedName>
        <fullName evidence="4">Uncharacterized protein</fullName>
    </submittedName>
</protein>
<dbReference type="PANTHER" id="PTHR48047">
    <property type="entry name" value="GLYCOSYLTRANSFERASE"/>
    <property type="match status" value="1"/>
</dbReference>
<evidence type="ECO:0000313" key="5">
    <source>
        <dbReference type="Proteomes" id="UP000015453"/>
    </source>
</evidence>
<evidence type="ECO:0000256" key="1">
    <source>
        <dbReference type="ARBA" id="ARBA00009995"/>
    </source>
</evidence>
<dbReference type="InterPro" id="IPR002213">
    <property type="entry name" value="UDP_glucos_trans"/>
</dbReference>
<name>S8CA47_9LAMI</name>
<dbReference type="Gene3D" id="3.40.50.2000">
    <property type="entry name" value="Glycogen Phosphorylase B"/>
    <property type="match status" value="2"/>
</dbReference>
<dbReference type="AlphaFoldDB" id="S8CA47"/>
<dbReference type="CDD" id="cd03784">
    <property type="entry name" value="GT1_Gtf-like"/>
    <property type="match status" value="1"/>
</dbReference>
<reference evidence="4 5" key="1">
    <citation type="journal article" date="2013" name="BMC Genomics">
        <title>The miniature genome of a carnivorous plant Genlisea aurea contains a low number of genes and short non-coding sequences.</title>
        <authorList>
            <person name="Leushkin E.V."/>
            <person name="Sutormin R.A."/>
            <person name="Nabieva E.R."/>
            <person name="Penin A.A."/>
            <person name="Kondrashov A.S."/>
            <person name="Logacheva M.D."/>
        </authorList>
    </citation>
    <scope>NUCLEOTIDE SEQUENCE [LARGE SCALE GENOMIC DNA]</scope>
</reference>
<comment type="caution">
    <text evidence="4">The sequence shown here is derived from an EMBL/GenBank/DDBJ whole genome shotgun (WGS) entry which is preliminary data.</text>
</comment>
<dbReference type="Proteomes" id="UP000015453">
    <property type="component" value="Unassembled WGS sequence"/>
</dbReference>
<dbReference type="EMBL" id="AUSU01005233">
    <property type="protein sequence ID" value="EPS63794.1"/>
    <property type="molecule type" value="Genomic_DNA"/>
</dbReference>
<evidence type="ECO:0000313" key="4">
    <source>
        <dbReference type="EMBL" id="EPS63794.1"/>
    </source>
</evidence>
<keyword evidence="5" id="KW-1185">Reference proteome</keyword>
<organism evidence="4 5">
    <name type="scientific">Genlisea aurea</name>
    <dbReference type="NCBI Taxonomy" id="192259"/>
    <lineage>
        <taxon>Eukaryota</taxon>
        <taxon>Viridiplantae</taxon>
        <taxon>Streptophyta</taxon>
        <taxon>Embryophyta</taxon>
        <taxon>Tracheophyta</taxon>
        <taxon>Spermatophyta</taxon>
        <taxon>Magnoliopsida</taxon>
        <taxon>eudicotyledons</taxon>
        <taxon>Gunneridae</taxon>
        <taxon>Pentapetalae</taxon>
        <taxon>asterids</taxon>
        <taxon>lamiids</taxon>
        <taxon>Lamiales</taxon>
        <taxon>Lentibulariaceae</taxon>
        <taxon>Genlisea</taxon>
    </lineage>
</organism>
<evidence type="ECO:0000256" key="3">
    <source>
        <dbReference type="RuleBase" id="RU003718"/>
    </source>
</evidence>
<dbReference type="PANTHER" id="PTHR48047:SF182">
    <property type="entry name" value="GLYCOSYLTRANSFERASE"/>
    <property type="match status" value="1"/>
</dbReference>